<dbReference type="InterPro" id="IPR014729">
    <property type="entry name" value="Rossmann-like_a/b/a_fold"/>
</dbReference>
<proteinExistence type="predicted"/>
<dbReference type="Proteomes" id="UP001596439">
    <property type="component" value="Unassembled WGS sequence"/>
</dbReference>
<dbReference type="InterPro" id="IPR017598">
    <property type="entry name" value="SulphurTrfase_DndC"/>
</dbReference>
<gene>
    <name evidence="2" type="primary">dndC</name>
    <name evidence="2" type="ORF">ACFQO8_09700</name>
</gene>
<dbReference type="Pfam" id="PF01507">
    <property type="entry name" value="PAPS_reduct"/>
    <property type="match status" value="1"/>
</dbReference>
<dbReference type="Gene3D" id="3.40.50.620">
    <property type="entry name" value="HUPs"/>
    <property type="match status" value="1"/>
</dbReference>
<dbReference type="NCBIfam" id="TIGR03183">
    <property type="entry name" value="DNA_S_dndC"/>
    <property type="match status" value="1"/>
</dbReference>
<evidence type="ECO:0000313" key="3">
    <source>
        <dbReference type="Proteomes" id="UP001596439"/>
    </source>
</evidence>
<dbReference type="SUPFAM" id="SSF52402">
    <property type="entry name" value="Adenine nucleotide alpha hydrolases-like"/>
    <property type="match status" value="1"/>
</dbReference>
<comment type="caution">
    <text evidence="2">The sequence shown here is derived from an EMBL/GenBank/DDBJ whole genome shotgun (WGS) entry which is preliminary data.</text>
</comment>
<dbReference type="PANTHER" id="PTHR43196:SF2">
    <property type="entry name" value="PHOSPHOADENOSINE PHOSPHOSULFATE REDUCTASE"/>
    <property type="match status" value="1"/>
</dbReference>
<evidence type="ECO:0000313" key="2">
    <source>
        <dbReference type="EMBL" id="MFC7390424.1"/>
    </source>
</evidence>
<dbReference type="NCBIfam" id="NF005316">
    <property type="entry name" value="PRK06850.1"/>
    <property type="match status" value="1"/>
</dbReference>
<dbReference type="PANTHER" id="PTHR43196">
    <property type="entry name" value="SULFATE ADENYLYLTRANSFERASE SUBUNIT 2"/>
    <property type="match status" value="1"/>
</dbReference>
<keyword evidence="3" id="KW-1185">Reference proteome</keyword>
<dbReference type="RefSeq" id="WP_214789487.1">
    <property type="nucleotide sequence ID" value="NZ_JANIEL010000001.1"/>
</dbReference>
<dbReference type="InterPro" id="IPR002500">
    <property type="entry name" value="PAPS_reduct_dom"/>
</dbReference>
<feature type="domain" description="Phosphoadenosine phosphosulphate reductase" evidence="1">
    <location>
        <begin position="38"/>
        <end position="267"/>
    </location>
</feature>
<accession>A0ABW2PLR8</accession>
<organism evidence="2 3">
    <name type="scientific">Exiguobacterium aestuarii</name>
    <dbReference type="NCBI Taxonomy" id="273527"/>
    <lineage>
        <taxon>Bacteria</taxon>
        <taxon>Bacillati</taxon>
        <taxon>Bacillota</taxon>
        <taxon>Bacilli</taxon>
        <taxon>Bacillales</taxon>
        <taxon>Bacillales Family XII. Incertae Sedis</taxon>
        <taxon>Exiguobacterium</taxon>
    </lineage>
</organism>
<sequence>MTQGIISNLFTQHEGDTVSRRSIDLIKRVYLNDTRPWVVGFSGGKDSTLTTQLIFEALLELSPEQLHKKVFIISSDTLVENPLVVSMINGSLHRMQEAALKYNLPIETQKVKPLTEKTFWTNIIGRGYPTPNQTFRWCTDRLKIDPANRFIKDKVSKYGEIIMVLGVRSSESTSRGQSIKDHEISGSELMRHTSLANAYVFAPIKEFVLDDVWSYLLQNPAPWGEDHHKLQKMYMDSSSECPLVVDQNIKESAGSCGNSRFGCWTCTVVNQDKSLTGFIQTGEHDWLKPLLKFRNKMVLIRDDRSKRMHKRMNGAFYLLEVQHEVKEDGIHIVQKKKGGRAATSHKVVDRIEDLTDESVLAVPKTQLSQFIAKHNIDLSKPEEFNIQFVVTETNEDGQSVYSHLGLGPFTLATRTELMRDLLILQRDLKVPNSVEYKLIQDDELRAIRRLWLREGDWNDTLPDLYREVFGVDLDWEHDDRQILTSDQANDLELLSQKHGLDFNMVQKLFTTANDFLGVKVKRGFNKDVAALLSQDYLTLYKEQGVLERDED</sequence>
<name>A0ABW2PLR8_9BACL</name>
<dbReference type="EMBL" id="JBHTCE010000001">
    <property type="protein sequence ID" value="MFC7390424.1"/>
    <property type="molecule type" value="Genomic_DNA"/>
</dbReference>
<dbReference type="InterPro" id="IPR050128">
    <property type="entry name" value="Sulfate_adenylyltrnsfr_sub2"/>
</dbReference>
<protein>
    <submittedName>
        <fullName evidence="2">DNA phosphorothioation system sulfurtransferase DndC</fullName>
    </submittedName>
</protein>
<reference evidence="3" key="1">
    <citation type="journal article" date="2019" name="Int. J. Syst. Evol. Microbiol.">
        <title>The Global Catalogue of Microorganisms (GCM) 10K type strain sequencing project: providing services to taxonomists for standard genome sequencing and annotation.</title>
        <authorList>
            <consortium name="The Broad Institute Genomics Platform"/>
            <consortium name="The Broad Institute Genome Sequencing Center for Infectious Disease"/>
            <person name="Wu L."/>
            <person name="Ma J."/>
        </authorList>
    </citation>
    <scope>NUCLEOTIDE SEQUENCE [LARGE SCALE GENOMIC DNA]</scope>
    <source>
        <strain evidence="3">CCUG 55590</strain>
    </source>
</reference>
<evidence type="ECO:0000259" key="1">
    <source>
        <dbReference type="Pfam" id="PF01507"/>
    </source>
</evidence>